<dbReference type="AlphaFoldDB" id="K0NK86"/>
<evidence type="ECO:0000313" key="1">
    <source>
        <dbReference type="EMBL" id="CCK81265.1"/>
    </source>
</evidence>
<dbReference type="Proteomes" id="UP000007347">
    <property type="component" value="Chromosome"/>
</dbReference>
<protein>
    <submittedName>
        <fullName evidence="1">Uncharacterized protein</fullName>
    </submittedName>
</protein>
<dbReference type="HOGENOM" id="CLU_2232265_0_0_7"/>
<sequence length="105" mass="12428">MKNHYFISHNCTEKSPANSFFPFGTYFKQSLSHGPSKRHTKVRSIYFHFFCCSCIKRPDPKRSLINSASYFFIVVCNFPFHTYKLNKYVKFDQGLINNRKGNNEK</sequence>
<proteinExistence type="predicted"/>
<organism evidence="1 2">
    <name type="scientific">Desulfobacula toluolica (strain DSM 7467 / Tol2)</name>
    <dbReference type="NCBI Taxonomy" id="651182"/>
    <lineage>
        <taxon>Bacteria</taxon>
        <taxon>Pseudomonadati</taxon>
        <taxon>Thermodesulfobacteriota</taxon>
        <taxon>Desulfobacteria</taxon>
        <taxon>Desulfobacterales</taxon>
        <taxon>Desulfobacteraceae</taxon>
        <taxon>Desulfobacula</taxon>
    </lineage>
</organism>
<name>K0NK86_DESTT</name>
<reference evidence="1 2" key="1">
    <citation type="journal article" date="2013" name="Environ. Microbiol.">
        <title>Complete genome, catabolic sub-proteomes and key-metabolites of Desulfobacula toluolica Tol2, a marine, aromatic compound-degrading, sulfate-reducing bacterium.</title>
        <authorList>
            <person name="Wohlbrand L."/>
            <person name="Jacob J.H."/>
            <person name="Kube M."/>
            <person name="Mussmann M."/>
            <person name="Jarling R."/>
            <person name="Beck A."/>
            <person name="Amann R."/>
            <person name="Wilkes H."/>
            <person name="Reinhardt R."/>
            <person name="Rabus R."/>
        </authorList>
    </citation>
    <scope>NUCLEOTIDE SEQUENCE [LARGE SCALE GENOMIC DNA]</scope>
    <source>
        <strain evidence="2">DSM 7467 / Tol2</strain>
    </source>
</reference>
<evidence type="ECO:0000313" key="2">
    <source>
        <dbReference type="Proteomes" id="UP000007347"/>
    </source>
</evidence>
<keyword evidence="2" id="KW-1185">Reference proteome</keyword>
<dbReference type="EMBL" id="FO203503">
    <property type="protein sequence ID" value="CCK81265.1"/>
    <property type="molecule type" value="Genomic_DNA"/>
</dbReference>
<gene>
    <name evidence="1" type="ordered locus">TOL2_C31070</name>
</gene>
<dbReference type="STRING" id="651182.TOL2_C31070"/>
<dbReference type="KEGG" id="dto:TOL2_C31070"/>
<accession>K0NK86</accession>